<protein>
    <submittedName>
        <fullName evidence="1">Uncharacterized protein</fullName>
    </submittedName>
</protein>
<accession>A0A8S5RJD6</accession>
<sequence length="33" mass="4047">MLCILYLYTSFFFQSNVINLLKKFFLFLYSLCL</sequence>
<organism evidence="1">
    <name type="scientific">virus sp. ctBM815</name>
    <dbReference type="NCBI Taxonomy" id="2825806"/>
    <lineage>
        <taxon>Viruses</taxon>
    </lineage>
</organism>
<name>A0A8S5RJD6_9VIRU</name>
<reference evidence="1" key="1">
    <citation type="journal article" date="2021" name="Proc. Natl. Acad. Sci. U.S.A.">
        <title>A Catalog of Tens of Thousands of Viruses from Human Metagenomes Reveals Hidden Associations with Chronic Diseases.</title>
        <authorList>
            <person name="Tisza M.J."/>
            <person name="Buck C.B."/>
        </authorList>
    </citation>
    <scope>NUCLEOTIDE SEQUENCE</scope>
    <source>
        <strain evidence="1">CtBM815</strain>
    </source>
</reference>
<evidence type="ECO:0000313" key="1">
    <source>
        <dbReference type="EMBL" id="DAE31479.1"/>
    </source>
</evidence>
<proteinExistence type="predicted"/>
<dbReference type="EMBL" id="BK059109">
    <property type="protein sequence ID" value="DAE31479.1"/>
    <property type="molecule type" value="Genomic_DNA"/>
</dbReference>